<evidence type="ECO:0000256" key="1">
    <source>
        <dbReference type="ARBA" id="ARBA00004141"/>
    </source>
</evidence>
<dbReference type="AlphaFoldDB" id="E1SU69"/>
<organism evidence="7 8">
    <name type="scientific">Ferrimonas balearica (strain DSM 9799 / CCM 4581 / KCTC 23876 / PAT)</name>
    <dbReference type="NCBI Taxonomy" id="550540"/>
    <lineage>
        <taxon>Bacteria</taxon>
        <taxon>Pseudomonadati</taxon>
        <taxon>Pseudomonadota</taxon>
        <taxon>Gammaproteobacteria</taxon>
        <taxon>Alteromonadales</taxon>
        <taxon>Ferrimonadaceae</taxon>
        <taxon>Ferrimonas</taxon>
    </lineage>
</organism>
<feature type="transmembrane region" description="Helical" evidence="6">
    <location>
        <begin position="20"/>
        <end position="44"/>
    </location>
</feature>
<dbReference type="GO" id="GO:0005886">
    <property type="term" value="C:plasma membrane"/>
    <property type="evidence" value="ECO:0007669"/>
    <property type="project" value="UniProtKB-ARBA"/>
</dbReference>
<evidence type="ECO:0000256" key="3">
    <source>
        <dbReference type="ARBA" id="ARBA00022692"/>
    </source>
</evidence>
<feature type="transmembrane region" description="Helical" evidence="6">
    <location>
        <begin position="56"/>
        <end position="73"/>
    </location>
</feature>
<dbReference type="GeneID" id="67181252"/>
<dbReference type="EMBL" id="CP002209">
    <property type="protein sequence ID" value="ADN75216.1"/>
    <property type="molecule type" value="Genomic_DNA"/>
</dbReference>
<dbReference type="CDD" id="cd16914">
    <property type="entry name" value="EcfT"/>
    <property type="match status" value="1"/>
</dbReference>
<keyword evidence="5 6" id="KW-0472">Membrane</keyword>
<evidence type="ECO:0000313" key="8">
    <source>
        <dbReference type="Proteomes" id="UP000006683"/>
    </source>
</evidence>
<dbReference type="OrthoDB" id="6263875at2"/>
<keyword evidence="8" id="KW-1185">Reference proteome</keyword>
<comment type="similarity">
    <text evidence="2">Belongs to the CbiQ family.</text>
</comment>
<reference evidence="7 8" key="1">
    <citation type="journal article" date="2010" name="Stand. Genomic Sci.">
        <title>Complete genome sequence of Ferrimonas balearica type strain (PAT).</title>
        <authorList>
            <person name="Nolan M."/>
            <person name="Sikorski J."/>
            <person name="Davenport K."/>
            <person name="Lucas S."/>
            <person name="Glavina Del Rio T."/>
            <person name="Tice H."/>
            <person name="Cheng J."/>
            <person name="Goodwin L."/>
            <person name="Pitluck S."/>
            <person name="Liolios K."/>
            <person name="Ivanova N."/>
            <person name="Mavromatis K."/>
            <person name="Ovchinnikova G."/>
            <person name="Pati A."/>
            <person name="Chen A."/>
            <person name="Palaniappan K."/>
            <person name="Land M."/>
            <person name="Hauser L."/>
            <person name="Chang Y."/>
            <person name="Jeffries C."/>
            <person name="Tapia R."/>
            <person name="Brettin T."/>
            <person name="Detter J."/>
            <person name="Han C."/>
            <person name="Yasawong M."/>
            <person name="Rohde M."/>
            <person name="Tindall B."/>
            <person name="Goker M."/>
            <person name="Woyke T."/>
            <person name="Bristow J."/>
            <person name="Eisen J."/>
            <person name="Markowitz V."/>
            <person name="Hugenholtz P."/>
            <person name="Kyrpides N."/>
            <person name="Klenk H."/>
            <person name="Lapidus A."/>
        </authorList>
    </citation>
    <scope>NUCLEOTIDE SEQUENCE [LARGE SCALE GENOMIC DNA]</scope>
    <source>
        <strain evidence="8">DSM 9799 / CCM 4581 / KCTC 23876 / PAT</strain>
    </source>
</reference>
<dbReference type="KEGG" id="fbl:Fbal_1007"/>
<keyword evidence="3 6" id="KW-0812">Transmembrane</keyword>
<accession>E1SU69</accession>
<dbReference type="STRING" id="550540.Fbal_1007"/>
<evidence type="ECO:0000313" key="7">
    <source>
        <dbReference type="EMBL" id="ADN75216.1"/>
    </source>
</evidence>
<name>E1SU69_FERBD</name>
<evidence type="ECO:0000256" key="2">
    <source>
        <dbReference type="ARBA" id="ARBA00008564"/>
    </source>
</evidence>
<dbReference type="Pfam" id="PF02361">
    <property type="entry name" value="CbiQ"/>
    <property type="match status" value="1"/>
</dbReference>
<proteinExistence type="inferred from homology"/>
<dbReference type="Proteomes" id="UP000006683">
    <property type="component" value="Chromosome"/>
</dbReference>
<evidence type="ECO:0000256" key="4">
    <source>
        <dbReference type="ARBA" id="ARBA00022989"/>
    </source>
</evidence>
<dbReference type="InterPro" id="IPR003339">
    <property type="entry name" value="ABC/ECF_trnsptr_transmembrane"/>
</dbReference>
<protein>
    <submittedName>
        <fullName evidence="7">Cobalt transport protein</fullName>
    </submittedName>
</protein>
<dbReference type="RefSeq" id="WP_013344522.1">
    <property type="nucleotide sequence ID" value="NC_014541.1"/>
</dbReference>
<gene>
    <name evidence="7" type="ordered locus">Fbal_1007</name>
</gene>
<comment type="subcellular location">
    <subcellularLocation>
        <location evidence="1">Membrane</location>
        <topology evidence="1">Multi-pass membrane protein</topology>
    </subcellularLocation>
</comment>
<feature type="transmembrane region" description="Helical" evidence="6">
    <location>
        <begin position="79"/>
        <end position="102"/>
    </location>
</feature>
<sequence>MWRPDPVRLTQAKLLAVPLLTLLGLSGPNWLLAPLMLAWLAVLLPLPKGPRQLRRTLLFMLPNWLLISAVYAFKFGADGLPMAGLISVRILLGILPGLWFYLSTPGQTLIRALDPWLSRRNATVLQAALALLPTMVNEARLLFQLAKLRGAHLSARDFLRPRGYAELGQTVLLPLLVQMMRFSEQQALALRSRGYQEDQPLTRFKEIL</sequence>
<keyword evidence="4 6" id="KW-1133">Transmembrane helix</keyword>
<dbReference type="HOGENOM" id="CLU_1319348_0_0_6"/>
<dbReference type="eggNOG" id="COG0619">
    <property type="taxonomic scope" value="Bacteria"/>
</dbReference>
<evidence type="ECO:0000256" key="6">
    <source>
        <dbReference type="SAM" id="Phobius"/>
    </source>
</evidence>
<evidence type="ECO:0000256" key="5">
    <source>
        <dbReference type="ARBA" id="ARBA00023136"/>
    </source>
</evidence>